<name>A0ABY7AEV2_9FIRM</name>
<dbReference type="Pfam" id="PF08241">
    <property type="entry name" value="Methyltransf_11"/>
    <property type="match status" value="1"/>
</dbReference>
<dbReference type="EMBL" id="CP113524">
    <property type="protein sequence ID" value="WAJ24359.1"/>
    <property type="molecule type" value="Genomic_DNA"/>
</dbReference>
<proteinExistence type="predicted"/>
<gene>
    <name evidence="2" type="ORF">OW255_02215</name>
</gene>
<evidence type="ECO:0000259" key="1">
    <source>
        <dbReference type="Pfam" id="PF08241"/>
    </source>
</evidence>
<evidence type="ECO:0000313" key="3">
    <source>
        <dbReference type="Proteomes" id="UP001163115"/>
    </source>
</evidence>
<feature type="domain" description="Methyltransferase type 11" evidence="1">
    <location>
        <begin position="35"/>
        <end position="124"/>
    </location>
</feature>
<evidence type="ECO:0000313" key="2">
    <source>
        <dbReference type="EMBL" id="WAJ24359.1"/>
    </source>
</evidence>
<dbReference type="PANTHER" id="PTHR43861:SF1">
    <property type="entry name" value="TRANS-ACONITATE 2-METHYLTRANSFERASE"/>
    <property type="match status" value="1"/>
</dbReference>
<keyword evidence="2" id="KW-0808">Transferase</keyword>
<dbReference type="Proteomes" id="UP001163115">
    <property type="component" value="Chromosome"/>
</dbReference>
<reference evidence="2" key="1">
    <citation type="submission" date="2022-11" db="EMBL/GenBank/DDBJ databases">
        <title>Lacrimispora xylanolytica sy1, complete genome.</title>
        <authorList>
            <person name="Choi S."/>
        </authorList>
    </citation>
    <scope>NUCLEOTIDE SEQUENCE</scope>
    <source>
        <strain evidence="2">Sy1</strain>
    </source>
</reference>
<accession>A0ABY7AEV2</accession>
<dbReference type="InterPro" id="IPR013216">
    <property type="entry name" value="Methyltransf_11"/>
</dbReference>
<dbReference type="InterPro" id="IPR029063">
    <property type="entry name" value="SAM-dependent_MTases_sf"/>
</dbReference>
<keyword evidence="2" id="KW-0489">Methyltransferase</keyword>
<protein>
    <submittedName>
        <fullName evidence="2">Class I SAM-dependent methyltransferase</fullName>
    </submittedName>
</protein>
<dbReference type="SUPFAM" id="SSF53335">
    <property type="entry name" value="S-adenosyl-L-methionine-dependent methyltransferases"/>
    <property type="match status" value="1"/>
</dbReference>
<dbReference type="GO" id="GO:0032259">
    <property type="term" value="P:methylation"/>
    <property type="evidence" value="ECO:0007669"/>
    <property type="project" value="UniProtKB-KW"/>
</dbReference>
<dbReference type="GO" id="GO:0008168">
    <property type="term" value="F:methyltransferase activity"/>
    <property type="evidence" value="ECO:0007669"/>
    <property type="project" value="UniProtKB-KW"/>
</dbReference>
<dbReference type="PANTHER" id="PTHR43861">
    <property type="entry name" value="TRANS-ACONITATE 2-METHYLTRANSFERASE-RELATED"/>
    <property type="match status" value="1"/>
</dbReference>
<sequence>MKWNSTLYDKSHSFVSEYGYDLITYLPSDKNQCILDLGCGTGDLTKKLSEICNEVIGIDGSEEMIEAAKIKYPHLNFQVMNACLIPWESKFDIIFSNAVFHWIPDQEILLKRIYSALKDGGSLISEFGAYGNISAIESAYSSVVPSYKSPFYFPTVESYSVVLKKAGFSIQKIYDYDRPTPLSDGKYGLRKWMKQFFSNDLSSYNNLEQENILKDVESLLENQLFDGEKWVADYRRIRVIVSK</sequence>
<dbReference type="CDD" id="cd02440">
    <property type="entry name" value="AdoMet_MTases"/>
    <property type="match status" value="1"/>
</dbReference>
<organism evidence="2 3">
    <name type="scientific">Lacrimispora xylanolytica</name>
    <dbReference type="NCBI Taxonomy" id="29375"/>
    <lineage>
        <taxon>Bacteria</taxon>
        <taxon>Bacillati</taxon>
        <taxon>Bacillota</taxon>
        <taxon>Clostridia</taxon>
        <taxon>Lachnospirales</taxon>
        <taxon>Lachnospiraceae</taxon>
        <taxon>Lacrimispora</taxon>
    </lineage>
</organism>
<dbReference type="RefSeq" id="WP_268115482.1">
    <property type="nucleotide sequence ID" value="NZ_CP113524.1"/>
</dbReference>
<keyword evidence="3" id="KW-1185">Reference proteome</keyword>
<dbReference type="Gene3D" id="3.40.50.150">
    <property type="entry name" value="Vaccinia Virus protein VP39"/>
    <property type="match status" value="1"/>
</dbReference>